<dbReference type="InterPro" id="IPR011639">
    <property type="entry name" value="MethylTrfase_TaqI-like_dom"/>
</dbReference>
<keyword evidence="2 7" id="KW-0489">Methyltransferase</keyword>
<keyword evidence="4" id="KW-0949">S-adenosyl-L-methionine</keyword>
<reference evidence="7 8" key="1">
    <citation type="submission" date="2019-09" db="EMBL/GenBank/DDBJ databases">
        <title>Taxonomic organization of the family Brucellaceae based on a phylogenomic approach.</title>
        <authorList>
            <person name="Leclercq S."/>
            <person name="Cloeckaert A."/>
            <person name="Zygmunt M.S."/>
        </authorList>
    </citation>
    <scope>NUCLEOTIDE SEQUENCE [LARGE SCALE GENOMIC DNA]</scope>
    <source>
        <strain evidence="7 8">LMG 3313</strain>
    </source>
</reference>
<dbReference type="Gene3D" id="3.40.50.150">
    <property type="entry name" value="Vaccinia Virus protein VP39"/>
    <property type="match status" value="1"/>
</dbReference>
<dbReference type="RefSeq" id="WP_151664133.1">
    <property type="nucleotide sequence ID" value="NZ_WBWS01000024.1"/>
</dbReference>
<dbReference type="GO" id="GO:0003676">
    <property type="term" value="F:nucleic acid binding"/>
    <property type="evidence" value="ECO:0007669"/>
    <property type="project" value="InterPro"/>
</dbReference>
<dbReference type="GO" id="GO:0009007">
    <property type="term" value="F:site-specific DNA-methyltransferase (adenine-specific) activity"/>
    <property type="evidence" value="ECO:0007669"/>
    <property type="project" value="UniProtKB-EC"/>
</dbReference>
<dbReference type="InterPro" id="IPR047939">
    <property type="entry name" value="BREX_1_PglX"/>
</dbReference>
<keyword evidence="3 7" id="KW-0808">Transferase</keyword>
<proteinExistence type="predicted"/>
<evidence type="ECO:0000256" key="4">
    <source>
        <dbReference type="ARBA" id="ARBA00022691"/>
    </source>
</evidence>
<comment type="caution">
    <text evidence="7">The sequence shown here is derived from an EMBL/GenBank/DDBJ whole genome shotgun (WGS) entry which is preliminary data.</text>
</comment>
<dbReference type="InterPro" id="IPR029063">
    <property type="entry name" value="SAM-dependent_MTases_sf"/>
</dbReference>
<evidence type="ECO:0000256" key="2">
    <source>
        <dbReference type="ARBA" id="ARBA00022603"/>
    </source>
</evidence>
<evidence type="ECO:0000256" key="5">
    <source>
        <dbReference type="ARBA" id="ARBA00047942"/>
    </source>
</evidence>
<dbReference type="GO" id="GO:0032259">
    <property type="term" value="P:methylation"/>
    <property type="evidence" value="ECO:0007669"/>
    <property type="project" value="UniProtKB-KW"/>
</dbReference>
<gene>
    <name evidence="7" type="primary">pglX</name>
    <name evidence="7" type="ORF">F9L04_20275</name>
</gene>
<evidence type="ECO:0000313" key="7">
    <source>
        <dbReference type="EMBL" id="KAB2764319.1"/>
    </source>
</evidence>
<dbReference type="EMBL" id="WBWS01000024">
    <property type="protein sequence ID" value="KAB2764319.1"/>
    <property type="molecule type" value="Genomic_DNA"/>
</dbReference>
<dbReference type="PANTHER" id="PTHR33841">
    <property type="entry name" value="DNA METHYLTRANSFERASE YEEA-RELATED"/>
    <property type="match status" value="1"/>
</dbReference>
<dbReference type="InterPro" id="IPR050953">
    <property type="entry name" value="N4_N6_ade-DNA_methylase"/>
</dbReference>
<feature type="domain" description="Type II methyltransferase M.TaqI-like" evidence="6">
    <location>
        <begin position="328"/>
        <end position="548"/>
    </location>
</feature>
<dbReference type="Proteomes" id="UP000481876">
    <property type="component" value="Unassembled WGS sequence"/>
</dbReference>
<evidence type="ECO:0000313" key="8">
    <source>
        <dbReference type="Proteomes" id="UP000481876"/>
    </source>
</evidence>
<dbReference type="InterPro" id="IPR002052">
    <property type="entry name" value="DNA_methylase_N6_adenine_CS"/>
</dbReference>
<organism evidence="7 8">
    <name type="scientific">Brucella anthropi</name>
    <name type="common">Ochrobactrum anthropi</name>
    <dbReference type="NCBI Taxonomy" id="529"/>
    <lineage>
        <taxon>Bacteria</taxon>
        <taxon>Pseudomonadati</taxon>
        <taxon>Pseudomonadota</taxon>
        <taxon>Alphaproteobacteria</taxon>
        <taxon>Hyphomicrobiales</taxon>
        <taxon>Brucellaceae</taxon>
        <taxon>Brucella/Ochrobactrum group</taxon>
        <taxon>Brucella</taxon>
    </lineage>
</organism>
<evidence type="ECO:0000256" key="1">
    <source>
        <dbReference type="ARBA" id="ARBA00011900"/>
    </source>
</evidence>
<dbReference type="SUPFAM" id="SSF53335">
    <property type="entry name" value="S-adenosyl-L-methionine-dependent methyltransferases"/>
    <property type="match status" value="1"/>
</dbReference>
<protein>
    <recommendedName>
        <fullName evidence="1">site-specific DNA-methyltransferase (adenine-specific)</fullName>
        <ecNumber evidence="1">2.1.1.72</ecNumber>
    </recommendedName>
</protein>
<name>A0A6L3Z0V5_BRUAN</name>
<sequence length="1178" mass="133160">MDTNALKKFAQSARNLLIDQVTARLDMVLAEGAAARREHPKAIARLEAAANSNRAQVIEQAAYTWFNRFTALRFMDVTGLTNPRVVSPADGATRPEILAEAMAGNLPDRARPEIAEYLNGTRPAHDGQAEAYRLLLIHACNEWHAAMPYMFERADMLDRAEDYTELLMPDDLLSPDSILARLREVMTEEACQDVEIIGWLYQFYISEKKDQVFAGLKKNQKITAENIPAATQLFTPHWIVRYLVENSLGRLWLLNRPQSKLAAKMEYYIASEERETDFLKINRPEDIRICDPACGSGHMLTYAFDLLYEIYAEEGHDAAEISGLILKHNLTGIEIDDRAGALAAFALSMKAAAKLGRRRFLRMEVKPDIVVLQDVRFTPAEMQDVAAVVGKDLFTDELRETLGQFDQAKNFGSLIVPKLRDSAETLRKVEARDFGSDLLLKEEQARVVDVLRMAEALSQKYHVVVANPPYMGSKGGMNDGLIKFAKQQYADSKADLYAMFMERAIALNVRAGLMGMVNMQGWMFQSSYEKLRDNLLKKNSLQAMAHIGPRGFDSIGGEVVSTTAFIFRKMRSSDPLGTFIRLVDGRSEAEKQTMFQTAIHDSQSGLRFVAPMSDFLAIPGSALAYWLSKPLRDAFKSDKILGEIARPRQGLASSDNGRFFRFWHEVASSRVCYGAATHSEASQSGARWFPHQKGGAFRRWFGNNEYLCDWENDGERILGYAGELYGSPSRTIKNMPFYFREGVAYSDLTTGKFGSRYFPSGFLFDVTGPAMYDENGVGEVALMSWTNSSVFQQLLNALCSGLHYSNGVVAGLPFPNEAVAAPVTLRVERLVQLSKSDWDAYETSWDFTTLPLLSTDYRAETLGASYDRLRAHWQGMTDEMQQLEEENNRIFIDAYGLVDELTPEVPIEEITLTCNPAYRYGVKGTEEDREARLREDTVAEFLHYAVGCMFGRYSLDAPGLILANQGEGMEEYLARVSEPNFAPDRDNVITVLDADWFADDIVTRARDFLRVTFGEAKFRENLAFVEAALGKDLRKWFTRDFFDYHVRRYKKRPIYWMFSSPKGSFNALIYMHRYRPDTVSVVLNQYVREFIHKLEVERARLEKLAVDPAATPAQQTKAQKETATVIKQIAELTEWEREVVYPMAQQKIAIDLDDGVKRNYPLFAGALKPIKGLEAADD</sequence>
<dbReference type="PANTHER" id="PTHR33841:SF1">
    <property type="entry name" value="DNA METHYLTRANSFERASE A"/>
    <property type="match status" value="1"/>
</dbReference>
<dbReference type="PROSITE" id="PS00092">
    <property type="entry name" value="N6_MTASE"/>
    <property type="match status" value="1"/>
</dbReference>
<dbReference type="AlphaFoldDB" id="A0A6L3Z0V5"/>
<dbReference type="Pfam" id="PF07669">
    <property type="entry name" value="Eco57I"/>
    <property type="match status" value="1"/>
</dbReference>
<dbReference type="PRINTS" id="PR00507">
    <property type="entry name" value="N12N6MTFRASE"/>
</dbReference>
<dbReference type="EC" id="2.1.1.72" evidence="1"/>
<dbReference type="GO" id="GO:0006304">
    <property type="term" value="P:DNA modification"/>
    <property type="evidence" value="ECO:0007669"/>
    <property type="project" value="InterPro"/>
</dbReference>
<evidence type="ECO:0000256" key="3">
    <source>
        <dbReference type="ARBA" id="ARBA00022679"/>
    </source>
</evidence>
<evidence type="ECO:0000259" key="6">
    <source>
        <dbReference type="Pfam" id="PF07669"/>
    </source>
</evidence>
<accession>A0A6L3Z0V5</accession>
<dbReference type="NCBIfam" id="NF033452">
    <property type="entry name" value="BREX_1_MTaseX"/>
    <property type="match status" value="1"/>
</dbReference>
<comment type="catalytic activity">
    <reaction evidence="5">
        <text>a 2'-deoxyadenosine in DNA + S-adenosyl-L-methionine = an N(6)-methyl-2'-deoxyadenosine in DNA + S-adenosyl-L-homocysteine + H(+)</text>
        <dbReference type="Rhea" id="RHEA:15197"/>
        <dbReference type="Rhea" id="RHEA-COMP:12418"/>
        <dbReference type="Rhea" id="RHEA-COMP:12419"/>
        <dbReference type="ChEBI" id="CHEBI:15378"/>
        <dbReference type="ChEBI" id="CHEBI:57856"/>
        <dbReference type="ChEBI" id="CHEBI:59789"/>
        <dbReference type="ChEBI" id="CHEBI:90615"/>
        <dbReference type="ChEBI" id="CHEBI:90616"/>
        <dbReference type="EC" id="2.1.1.72"/>
    </reaction>
</comment>